<evidence type="ECO:0000313" key="2">
    <source>
        <dbReference type="EMBL" id="MCJ2177983.1"/>
    </source>
</evidence>
<name>A0ABT0AYW0_9SPHN</name>
<sequence>MQRLAFLLALPALAAGCSDGGDRSHLAQTSWRFERIDGQQPIATDAQMTFRNGQLGVQVGCNHLGGPWRTDQNRLVAGPLDQTEMVCAASAWQQERAVGALLVATPRFAVDGDRMLLQSSGHTAELVRVENAKVPAKGG</sequence>
<dbReference type="PROSITE" id="PS51257">
    <property type="entry name" value="PROKAR_LIPOPROTEIN"/>
    <property type="match status" value="1"/>
</dbReference>
<organism evidence="2 3">
    <name type="scientific">Novosphingobium album</name>
    <name type="common">ex Hu et al. 2023</name>
    <dbReference type="NCBI Taxonomy" id="2930093"/>
    <lineage>
        <taxon>Bacteria</taxon>
        <taxon>Pseudomonadati</taxon>
        <taxon>Pseudomonadota</taxon>
        <taxon>Alphaproteobacteria</taxon>
        <taxon>Sphingomonadales</taxon>
        <taxon>Sphingomonadaceae</taxon>
        <taxon>Novosphingobium</taxon>
    </lineage>
</organism>
<feature type="domain" description="DUF306" evidence="1">
    <location>
        <begin position="25"/>
        <end position="124"/>
    </location>
</feature>
<evidence type="ECO:0000313" key="3">
    <source>
        <dbReference type="Proteomes" id="UP001162880"/>
    </source>
</evidence>
<dbReference type="InterPro" id="IPR038670">
    <property type="entry name" value="HslJ-like_sf"/>
</dbReference>
<reference evidence="2" key="1">
    <citation type="submission" date="2022-03" db="EMBL/GenBank/DDBJ databases">
        <title>Identification of a novel bacterium isolated from mangrove sediments.</title>
        <authorList>
            <person name="Pan X."/>
        </authorList>
    </citation>
    <scope>NUCLEOTIDE SEQUENCE</scope>
    <source>
        <strain evidence="2">B2580</strain>
    </source>
</reference>
<comment type="caution">
    <text evidence="2">The sequence shown here is derived from an EMBL/GenBank/DDBJ whole genome shotgun (WGS) entry which is preliminary data.</text>
</comment>
<dbReference type="PANTHER" id="PTHR35535:SF1">
    <property type="entry name" value="HEAT SHOCK PROTEIN HSLJ"/>
    <property type="match status" value="1"/>
</dbReference>
<dbReference type="RefSeq" id="WP_243991459.1">
    <property type="nucleotide sequence ID" value="NZ_JALHLE010000005.1"/>
</dbReference>
<dbReference type="InterPro" id="IPR053147">
    <property type="entry name" value="Hsp_HslJ-like"/>
</dbReference>
<evidence type="ECO:0000259" key="1">
    <source>
        <dbReference type="Pfam" id="PF03724"/>
    </source>
</evidence>
<dbReference type="Pfam" id="PF03724">
    <property type="entry name" value="META"/>
    <property type="match status" value="1"/>
</dbReference>
<dbReference type="Gene3D" id="2.40.128.270">
    <property type="match status" value="1"/>
</dbReference>
<keyword evidence="3" id="KW-1185">Reference proteome</keyword>
<dbReference type="InterPro" id="IPR005184">
    <property type="entry name" value="DUF306_Meta_HslJ"/>
</dbReference>
<accession>A0ABT0AYW0</accession>
<proteinExistence type="predicted"/>
<dbReference type="Proteomes" id="UP001162880">
    <property type="component" value="Unassembled WGS sequence"/>
</dbReference>
<gene>
    <name evidence="2" type="ORF">MTR64_05365</name>
</gene>
<dbReference type="EMBL" id="JALHLE010000005">
    <property type="protein sequence ID" value="MCJ2177983.1"/>
    <property type="molecule type" value="Genomic_DNA"/>
</dbReference>
<protein>
    <submittedName>
        <fullName evidence="2">META domain-containing protein</fullName>
    </submittedName>
</protein>
<dbReference type="PANTHER" id="PTHR35535">
    <property type="entry name" value="HEAT SHOCK PROTEIN HSLJ"/>
    <property type="match status" value="1"/>
</dbReference>